<keyword evidence="2" id="KW-0732">Signal</keyword>
<feature type="signal peptide" evidence="2">
    <location>
        <begin position="1"/>
        <end position="19"/>
    </location>
</feature>
<feature type="chain" id="PRO_5012214849" description="Coth-domain-containing protein" evidence="2">
    <location>
        <begin position="20"/>
        <end position="589"/>
    </location>
</feature>
<protein>
    <recommendedName>
        <fullName evidence="5">Coth-domain-containing protein</fullName>
    </recommendedName>
</protein>
<evidence type="ECO:0000256" key="2">
    <source>
        <dbReference type="SAM" id="SignalP"/>
    </source>
</evidence>
<evidence type="ECO:0008006" key="5">
    <source>
        <dbReference type="Google" id="ProtNLM"/>
    </source>
</evidence>
<evidence type="ECO:0000313" key="4">
    <source>
        <dbReference type="Proteomes" id="UP000193920"/>
    </source>
</evidence>
<organism evidence="3 4">
    <name type="scientific">Neocallimastix californiae</name>
    <dbReference type="NCBI Taxonomy" id="1754190"/>
    <lineage>
        <taxon>Eukaryota</taxon>
        <taxon>Fungi</taxon>
        <taxon>Fungi incertae sedis</taxon>
        <taxon>Chytridiomycota</taxon>
        <taxon>Chytridiomycota incertae sedis</taxon>
        <taxon>Neocallimastigomycetes</taxon>
        <taxon>Neocallimastigales</taxon>
        <taxon>Neocallimastigaceae</taxon>
        <taxon>Neocallimastix</taxon>
    </lineage>
</organism>
<gene>
    <name evidence="3" type="ORF">LY90DRAFT_673900</name>
</gene>
<feature type="transmembrane region" description="Helical" evidence="1">
    <location>
        <begin position="571"/>
        <end position="588"/>
    </location>
</feature>
<sequence>MASLLLLILFIANVLFANAEVSFKVIAINDKPKVVINNKHYEMTEYEYPVYNATIDVDPPVKYHYILGDSEEDFDRVVDGHFTLNDFFNREHTVIQHPLLPLAYNESALQKKSKLYDDTFVATVLIDVPEDDLEYLYNNSNVANIKYENIKVIYVSPYTVKNFNNAKFGLSGQSTLTAAKLSYKLTGLKTDDNKELFGRTSIKLRAEHMDPTLIREKIYIDILNSLGVPTAQGTFARVFINKKDVGLFLISDDLNNGHFIKNTFNNGKKFTEDNHIFKASYNRANNYMGNLQYYGPTSENYDCYTYMGDLEDVDKMAIIEEVLVPLLRDIDQYPTTKQLNLNVDDFIKYMAMEFLSYASDNYWLIPGNFFAIKDVAKDYWYFLDEDFHISFGLGISPIRALNSTLDTYSEFGETTESYRALLDKVRQIPENEQFLKDVLKRLINTSFNIHALEPRIDSIVKLIQQDAEWDYDLLKVNNNYSEYGFYNYTYDDFVNQVTESKEINYPVPIKTWIIERSEIVAEQLGFEVPEEVDNSLGSYEPKYANIEESDITFKNNTMEINGALPLNLKSVHLNYYLFMIFIVLISIFI</sequence>
<keyword evidence="1" id="KW-0812">Transmembrane</keyword>
<dbReference type="EMBL" id="MCOG01000177">
    <property type="protein sequence ID" value="ORY29858.1"/>
    <property type="molecule type" value="Genomic_DNA"/>
</dbReference>
<proteinExistence type="predicted"/>
<evidence type="ECO:0000256" key="1">
    <source>
        <dbReference type="SAM" id="Phobius"/>
    </source>
</evidence>
<reference evidence="3 4" key="1">
    <citation type="submission" date="2016-08" db="EMBL/GenBank/DDBJ databases">
        <title>A Parts List for Fungal Cellulosomes Revealed by Comparative Genomics.</title>
        <authorList>
            <consortium name="DOE Joint Genome Institute"/>
            <person name="Haitjema C.H."/>
            <person name="Gilmore S.P."/>
            <person name="Henske J.K."/>
            <person name="Solomon K.V."/>
            <person name="De Groot R."/>
            <person name="Kuo A."/>
            <person name="Mondo S.J."/>
            <person name="Salamov A.A."/>
            <person name="Labutti K."/>
            <person name="Zhao Z."/>
            <person name="Chiniquy J."/>
            <person name="Barry K."/>
            <person name="Brewer H.M."/>
            <person name="Purvine S.O."/>
            <person name="Wright A.T."/>
            <person name="Boxma B."/>
            <person name="Van Alen T."/>
            <person name="Hackstein J.H."/>
            <person name="Baker S.E."/>
            <person name="Grigoriev I.V."/>
            <person name="O'Malley M.A."/>
        </authorList>
    </citation>
    <scope>NUCLEOTIDE SEQUENCE [LARGE SCALE GENOMIC DNA]</scope>
    <source>
        <strain evidence="3 4">G1</strain>
    </source>
</reference>
<comment type="caution">
    <text evidence="3">The sequence shown here is derived from an EMBL/GenBank/DDBJ whole genome shotgun (WGS) entry which is preliminary data.</text>
</comment>
<keyword evidence="4" id="KW-1185">Reference proteome</keyword>
<dbReference type="PANTHER" id="PTHR40050:SF1">
    <property type="entry name" value="INNER SPORE COAT PROTEIN H"/>
    <property type="match status" value="1"/>
</dbReference>
<accession>A0A1Y2B4V3</accession>
<dbReference type="AlphaFoldDB" id="A0A1Y2B4V3"/>
<keyword evidence="1" id="KW-0472">Membrane</keyword>
<keyword evidence="1" id="KW-1133">Transmembrane helix</keyword>
<dbReference type="Proteomes" id="UP000193920">
    <property type="component" value="Unassembled WGS sequence"/>
</dbReference>
<dbReference type="Pfam" id="PF08757">
    <property type="entry name" value="CotH"/>
    <property type="match status" value="1"/>
</dbReference>
<dbReference type="InterPro" id="IPR014867">
    <property type="entry name" value="Spore_coat_CotH_CotH2/3/7"/>
</dbReference>
<name>A0A1Y2B4V3_9FUNG</name>
<evidence type="ECO:0000313" key="3">
    <source>
        <dbReference type="EMBL" id="ORY29858.1"/>
    </source>
</evidence>
<dbReference type="STRING" id="1754190.A0A1Y2B4V3"/>
<dbReference type="OrthoDB" id="10267127at2759"/>
<dbReference type="PANTHER" id="PTHR40050">
    <property type="entry name" value="INNER SPORE COAT PROTEIN H"/>
    <property type="match status" value="1"/>
</dbReference>